<evidence type="ECO:0000259" key="1">
    <source>
        <dbReference type="PROSITE" id="PS51750"/>
    </source>
</evidence>
<dbReference type="InterPro" id="IPR003497">
    <property type="entry name" value="BRO_N_domain"/>
</dbReference>
<reference evidence="3" key="1">
    <citation type="submission" date="2017-06" db="EMBL/GenBank/DDBJ databases">
        <authorList>
            <person name="Varghese N."/>
            <person name="Submissions S."/>
        </authorList>
    </citation>
    <scope>NUCLEOTIDE SEQUENCE [LARGE SCALE GENOMIC DNA]</scope>
    <source>
        <strain evidence="3">LNB2</strain>
    </source>
</reference>
<protein>
    <submittedName>
        <fullName evidence="2">BRO family, N-terminal domain</fullName>
    </submittedName>
</protein>
<dbReference type="Pfam" id="PF02498">
    <property type="entry name" value="Bro-N"/>
    <property type="match status" value="1"/>
</dbReference>
<accession>A0A239JJN2</accession>
<dbReference type="GO" id="GO:0003677">
    <property type="term" value="F:DNA binding"/>
    <property type="evidence" value="ECO:0007669"/>
    <property type="project" value="InterPro"/>
</dbReference>
<evidence type="ECO:0000313" key="2">
    <source>
        <dbReference type="EMBL" id="SNT06035.1"/>
    </source>
</evidence>
<dbReference type="PANTHER" id="PTHR36180">
    <property type="entry name" value="DNA-BINDING PROTEIN-RELATED-RELATED"/>
    <property type="match status" value="1"/>
</dbReference>
<dbReference type="RefSeq" id="WP_179220919.1">
    <property type="nucleotide sequence ID" value="NZ_FZOS01000035.1"/>
</dbReference>
<dbReference type="Proteomes" id="UP000198281">
    <property type="component" value="Unassembled WGS sequence"/>
</dbReference>
<sequence>MNELMPFNFDSTPVRIEDRDGEPWFVLADVCRVLGLTNPSMAAKGLDDDEQDALSITDPIGRPQPTIAINESGLYRLIFRSRKEVAQRFVKWITREVLPTIRRTGAYGAPPVSLPRDPRELLAYIQQQAGDMVALQDANAALVPKADAYDRIADAHGALSLTEAAKALKIARTSLIAWLNQSGWIYRRPATGTWLGYRDRETAGLVEHRVTRIRRPDGPDRIADQVLITAKGMAKLATLIPKS</sequence>
<dbReference type="AlphaFoldDB" id="A0A239JJN2"/>
<dbReference type="PROSITE" id="PS51750">
    <property type="entry name" value="BRO_N"/>
    <property type="match status" value="1"/>
</dbReference>
<dbReference type="Pfam" id="PF03374">
    <property type="entry name" value="ANT"/>
    <property type="match status" value="1"/>
</dbReference>
<keyword evidence="3" id="KW-1185">Reference proteome</keyword>
<name>A0A239JJN2_9SPHN</name>
<proteinExistence type="predicted"/>
<dbReference type="InterPro" id="IPR005039">
    <property type="entry name" value="Ant_C"/>
</dbReference>
<dbReference type="EMBL" id="FZOS01000035">
    <property type="protein sequence ID" value="SNT06035.1"/>
    <property type="molecule type" value="Genomic_DNA"/>
</dbReference>
<dbReference type="SMART" id="SM01040">
    <property type="entry name" value="Bro-N"/>
    <property type="match status" value="1"/>
</dbReference>
<organism evidence="2 3">
    <name type="scientific">Edaphosphingomonas laterariae</name>
    <dbReference type="NCBI Taxonomy" id="861865"/>
    <lineage>
        <taxon>Bacteria</taxon>
        <taxon>Pseudomonadati</taxon>
        <taxon>Pseudomonadota</taxon>
        <taxon>Alphaproteobacteria</taxon>
        <taxon>Sphingomonadales</taxon>
        <taxon>Rhizorhabdaceae</taxon>
        <taxon>Edaphosphingomonas</taxon>
    </lineage>
</organism>
<dbReference type="PANTHER" id="PTHR36180:SF2">
    <property type="entry name" value="BRO FAMILY PROTEIN"/>
    <property type="match status" value="1"/>
</dbReference>
<gene>
    <name evidence="2" type="ORF">SAMN06295912_13537</name>
</gene>
<feature type="domain" description="Bro-N" evidence="1">
    <location>
        <begin position="1"/>
        <end position="105"/>
    </location>
</feature>
<evidence type="ECO:0000313" key="3">
    <source>
        <dbReference type="Proteomes" id="UP000198281"/>
    </source>
</evidence>